<name>A0ABD5S5Y3_9EURY</name>
<sequence length="85" mass="9674">MAREFTDDDRNKYVTTADGTRIGTINDVNGDRATVDRDSDSDNDDGLTDKVKDMLGWGDDDDSNEIRSEHVDSYDDDEVRLRQSR</sequence>
<reference evidence="2 3" key="1">
    <citation type="journal article" date="2019" name="Int. J. Syst. Evol. Microbiol.">
        <title>The Global Catalogue of Microorganisms (GCM) 10K type strain sequencing project: providing services to taxonomists for standard genome sequencing and annotation.</title>
        <authorList>
            <consortium name="The Broad Institute Genomics Platform"/>
            <consortium name="The Broad Institute Genome Sequencing Center for Infectious Disease"/>
            <person name="Wu L."/>
            <person name="Ma J."/>
        </authorList>
    </citation>
    <scope>NUCLEOTIDE SEQUENCE [LARGE SCALE GENOMIC DNA]</scope>
    <source>
        <strain evidence="2 3">NBRC 111368</strain>
    </source>
</reference>
<proteinExistence type="predicted"/>
<organism evidence="2 3">
    <name type="scientific">Halobium palmae</name>
    <dbReference type="NCBI Taxonomy" id="1776492"/>
    <lineage>
        <taxon>Archaea</taxon>
        <taxon>Methanobacteriati</taxon>
        <taxon>Methanobacteriota</taxon>
        <taxon>Stenosarchaea group</taxon>
        <taxon>Halobacteria</taxon>
        <taxon>Halobacteriales</taxon>
        <taxon>Haloferacaceae</taxon>
        <taxon>Halobium</taxon>
    </lineage>
</organism>
<feature type="region of interest" description="Disordered" evidence="1">
    <location>
        <begin position="21"/>
        <end position="85"/>
    </location>
</feature>
<feature type="compositionally biased region" description="Basic and acidic residues" evidence="1">
    <location>
        <begin position="29"/>
        <end position="40"/>
    </location>
</feature>
<keyword evidence="3" id="KW-1185">Reference proteome</keyword>
<dbReference type="AlphaFoldDB" id="A0ABD5S5Y3"/>
<gene>
    <name evidence="2" type="ORF">ACFQE1_19830</name>
</gene>
<accession>A0ABD5S5Y3</accession>
<comment type="caution">
    <text evidence="2">The sequence shown here is derived from an EMBL/GenBank/DDBJ whole genome shotgun (WGS) entry which is preliminary data.</text>
</comment>
<dbReference type="Proteomes" id="UP001596328">
    <property type="component" value="Unassembled WGS sequence"/>
</dbReference>
<evidence type="ECO:0000256" key="1">
    <source>
        <dbReference type="SAM" id="MobiDB-lite"/>
    </source>
</evidence>
<evidence type="ECO:0000313" key="2">
    <source>
        <dbReference type="EMBL" id="MFC6726573.1"/>
    </source>
</evidence>
<feature type="compositionally biased region" description="Basic and acidic residues" evidence="1">
    <location>
        <begin position="64"/>
        <end position="73"/>
    </location>
</feature>
<evidence type="ECO:0000313" key="3">
    <source>
        <dbReference type="Proteomes" id="UP001596328"/>
    </source>
</evidence>
<evidence type="ECO:0008006" key="4">
    <source>
        <dbReference type="Google" id="ProtNLM"/>
    </source>
</evidence>
<dbReference type="EMBL" id="JBHSWU010001225">
    <property type="protein sequence ID" value="MFC6726573.1"/>
    <property type="molecule type" value="Genomic_DNA"/>
</dbReference>
<protein>
    <recommendedName>
        <fullName evidence="4">PRC-barrel domain containing protein</fullName>
    </recommendedName>
</protein>